<accession>H0QJP6</accession>
<keyword evidence="1" id="KW-0732">Signal</keyword>
<dbReference type="Proteomes" id="UP000003828">
    <property type="component" value="Unassembled WGS sequence"/>
</dbReference>
<dbReference type="AlphaFoldDB" id="H0QJP6"/>
<dbReference type="RefSeq" id="WP_003799869.1">
    <property type="nucleotide sequence ID" value="NZ_BAEG01000035.1"/>
</dbReference>
<dbReference type="eggNOG" id="ENOG5032A4D">
    <property type="taxonomic scope" value="Bacteria"/>
</dbReference>
<dbReference type="OrthoDB" id="4938105at2"/>
<proteinExistence type="predicted"/>
<evidence type="ECO:0000313" key="3">
    <source>
        <dbReference type="Proteomes" id="UP000003828"/>
    </source>
</evidence>
<evidence type="ECO:0000313" key="2">
    <source>
        <dbReference type="EMBL" id="GAB13047.1"/>
    </source>
</evidence>
<protein>
    <recommendedName>
        <fullName evidence="4">Htaa domain-containing protein</fullName>
    </recommendedName>
</protein>
<evidence type="ECO:0000256" key="1">
    <source>
        <dbReference type="SAM" id="SignalP"/>
    </source>
</evidence>
<evidence type="ECO:0008006" key="4">
    <source>
        <dbReference type="Google" id="ProtNLM"/>
    </source>
</evidence>
<gene>
    <name evidence="2" type="ORF">ARGLB_035_00110</name>
</gene>
<feature type="chain" id="PRO_5003536752" description="Htaa domain-containing protein" evidence="1">
    <location>
        <begin position="41"/>
        <end position="179"/>
    </location>
</feature>
<comment type="caution">
    <text evidence="2">The sequence shown here is derived from an EMBL/GenBank/DDBJ whole genome shotgun (WGS) entry which is preliminary data.</text>
</comment>
<sequence>MFVTKVLKTHRVLGSKIALVSAVSLSLAAGAAAAATPAQAASAEPTSISAQASSLIITGHITAYGPYEVITPAGWPKFVAYAGKVYIPSHGLVQVKQERWERDNWPDRDDSLGTSYFSKFLPYGGTFTFKSTHVLKRTDFGIFDRTEEVYQKVSYRVYKNGHWSPWSTPVYSSTAIIHR</sequence>
<organism evidence="2 3">
    <name type="scientific">Arthrobacter globiformis (strain ATCC 8010 / DSM 20124 / JCM 1332 / NBRC 12137 / NCIMB 8907 / NRRL B-2979 / 168)</name>
    <dbReference type="NCBI Taxonomy" id="1077972"/>
    <lineage>
        <taxon>Bacteria</taxon>
        <taxon>Bacillati</taxon>
        <taxon>Actinomycetota</taxon>
        <taxon>Actinomycetes</taxon>
        <taxon>Micrococcales</taxon>
        <taxon>Micrococcaceae</taxon>
        <taxon>Arthrobacter</taxon>
    </lineage>
</organism>
<keyword evidence="3" id="KW-1185">Reference proteome</keyword>
<dbReference type="EMBL" id="BAEG01000035">
    <property type="protein sequence ID" value="GAB13047.1"/>
    <property type="molecule type" value="Genomic_DNA"/>
</dbReference>
<name>H0QJP6_ARTG1</name>
<feature type="signal peptide" evidence="1">
    <location>
        <begin position="1"/>
        <end position="40"/>
    </location>
</feature>
<reference evidence="2 3" key="1">
    <citation type="submission" date="2011-12" db="EMBL/GenBank/DDBJ databases">
        <title>Whole genome shotgun sequence of Arthrobacter globiformis NBRC 12137.</title>
        <authorList>
            <person name="Miyazawa S."/>
            <person name="Hosoyama A."/>
            <person name="Tsuchikane K."/>
            <person name="Katsumata H."/>
            <person name="Yamazaki S."/>
            <person name="Fujita N."/>
        </authorList>
    </citation>
    <scope>NUCLEOTIDE SEQUENCE [LARGE SCALE GENOMIC DNA]</scope>
    <source>
        <strain evidence="2 3">NBRC 12137</strain>
    </source>
</reference>